<keyword evidence="3" id="KW-0554">One-carbon metabolism</keyword>
<dbReference type="HAMAP" id="MF_01576">
    <property type="entry name" value="THF_DHG_CYH"/>
    <property type="match status" value="1"/>
</dbReference>
<keyword evidence="15" id="KW-1185">Reference proteome</keyword>
<dbReference type="CDD" id="cd01080">
    <property type="entry name" value="NAD_bind_m-THF_DH_Cyclohyd"/>
    <property type="match status" value="1"/>
</dbReference>
<dbReference type="GO" id="GO:0005829">
    <property type="term" value="C:cytosol"/>
    <property type="evidence" value="ECO:0007669"/>
    <property type="project" value="TreeGrafter"/>
</dbReference>
<evidence type="ECO:0000256" key="4">
    <source>
        <dbReference type="ARBA" id="ARBA00022605"/>
    </source>
</evidence>
<evidence type="ECO:0000256" key="6">
    <source>
        <dbReference type="ARBA" id="ARBA00022801"/>
    </source>
</evidence>
<dbReference type="EnsemblProtists" id="PYU1_T007055">
    <property type="protein sequence ID" value="PYU1_T007055"/>
    <property type="gene ID" value="PYU1_G007040"/>
</dbReference>
<comment type="pathway">
    <text evidence="1">One-carbon metabolism; tetrahydrofolate interconversion.</text>
</comment>
<dbReference type="GO" id="GO:0006164">
    <property type="term" value="P:purine nucleotide biosynthetic process"/>
    <property type="evidence" value="ECO:0007669"/>
    <property type="project" value="UniProtKB-KW"/>
</dbReference>
<dbReference type="InParanoid" id="K3WQ13"/>
<dbReference type="PANTHER" id="PTHR48099">
    <property type="entry name" value="C-1-TETRAHYDROFOLATE SYNTHASE, CYTOPLASMIC-RELATED"/>
    <property type="match status" value="1"/>
</dbReference>
<feature type="domain" description="Tetrahydrofolate dehydrogenase/cyclohydrolase NAD(P)-binding" evidence="13">
    <location>
        <begin position="144"/>
        <end position="303"/>
    </location>
</feature>
<evidence type="ECO:0000259" key="12">
    <source>
        <dbReference type="Pfam" id="PF00763"/>
    </source>
</evidence>
<dbReference type="InterPro" id="IPR020630">
    <property type="entry name" value="THF_DH/CycHdrlase_cat_dom"/>
</dbReference>
<dbReference type="STRING" id="431595.K3WQ13"/>
<dbReference type="VEuPathDB" id="FungiDB:PYU1_G007040"/>
<dbReference type="GO" id="GO:0004477">
    <property type="term" value="F:methenyltetrahydrofolate cyclohydrolase activity"/>
    <property type="evidence" value="ECO:0007669"/>
    <property type="project" value="TreeGrafter"/>
</dbReference>
<dbReference type="Gene3D" id="3.40.50.720">
    <property type="entry name" value="NAD(P)-binding Rossmann-like Domain"/>
    <property type="match status" value="1"/>
</dbReference>
<dbReference type="InterPro" id="IPR020867">
    <property type="entry name" value="THF_DH/CycHdrlase_CS"/>
</dbReference>
<dbReference type="InterPro" id="IPR046346">
    <property type="entry name" value="Aminoacid_DH-like_N_sf"/>
</dbReference>
<dbReference type="EMBL" id="GL376560">
    <property type="status" value="NOT_ANNOTATED_CDS"/>
    <property type="molecule type" value="Genomic_DNA"/>
</dbReference>
<dbReference type="PANTHER" id="PTHR48099:SF5">
    <property type="entry name" value="C-1-TETRAHYDROFOLATE SYNTHASE, CYTOPLASMIC"/>
    <property type="match status" value="1"/>
</dbReference>
<feature type="domain" description="Tetrahydrofolate dehydrogenase/cyclohydrolase catalytic" evidence="12">
    <location>
        <begin position="8"/>
        <end position="123"/>
    </location>
</feature>
<evidence type="ECO:0000256" key="1">
    <source>
        <dbReference type="ARBA" id="ARBA00004777"/>
    </source>
</evidence>
<evidence type="ECO:0000256" key="5">
    <source>
        <dbReference type="ARBA" id="ARBA00022755"/>
    </source>
</evidence>
<keyword evidence="5" id="KW-0658">Purine biosynthesis</keyword>
<evidence type="ECO:0000256" key="2">
    <source>
        <dbReference type="ARBA" id="ARBA00011738"/>
    </source>
</evidence>
<dbReference type="SUPFAM" id="SSF51735">
    <property type="entry name" value="NAD(P)-binding Rossmann-fold domains"/>
    <property type="match status" value="1"/>
</dbReference>
<dbReference type="GO" id="GO:0004488">
    <property type="term" value="F:methylenetetrahydrofolate dehydrogenase (NADP+) activity"/>
    <property type="evidence" value="ECO:0007669"/>
    <property type="project" value="InterPro"/>
</dbReference>
<evidence type="ECO:0000259" key="13">
    <source>
        <dbReference type="Pfam" id="PF02882"/>
    </source>
</evidence>
<evidence type="ECO:0000256" key="10">
    <source>
        <dbReference type="ARBA" id="ARBA00023167"/>
    </source>
</evidence>
<dbReference type="Pfam" id="PF00763">
    <property type="entry name" value="THF_DHG_CYH"/>
    <property type="match status" value="1"/>
</dbReference>
<dbReference type="GO" id="GO:0035999">
    <property type="term" value="P:tetrahydrofolate interconversion"/>
    <property type="evidence" value="ECO:0007669"/>
    <property type="project" value="TreeGrafter"/>
</dbReference>
<keyword evidence="6" id="KW-0378">Hydrolase</keyword>
<name>K3WQ13_GLOUD</name>
<keyword evidence="7" id="KW-0521">NADP</keyword>
<dbReference type="HOGENOM" id="CLU_034045_1_2_1"/>
<evidence type="ECO:0000256" key="11">
    <source>
        <dbReference type="ARBA" id="ARBA00023268"/>
    </source>
</evidence>
<dbReference type="FunFam" id="3.40.50.10860:FF:000005">
    <property type="entry name" value="C-1-tetrahydrofolate synthase, cytoplasmic, putative"/>
    <property type="match status" value="1"/>
</dbReference>
<keyword evidence="4" id="KW-0028">Amino-acid biosynthesis</keyword>
<dbReference type="InterPro" id="IPR020631">
    <property type="entry name" value="THF_DH/CycHdrlase_NAD-bd_dom"/>
</dbReference>
<evidence type="ECO:0000256" key="8">
    <source>
        <dbReference type="ARBA" id="ARBA00023002"/>
    </source>
</evidence>
<evidence type="ECO:0000313" key="15">
    <source>
        <dbReference type="Proteomes" id="UP000019132"/>
    </source>
</evidence>
<reference evidence="14" key="3">
    <citation type="submission" date="2015-02" db="UniProtKB">
        <authorList>
            <consortium name="EnsemblProtists"/>
        </authorList>
    </citation>
    <scope>IDENTIFICATION</scope>
    <source>
        <strain evidence="14">DAOM BR144</strain>
    </source>
</reference>
<dbReference type="GO" id="GO:0009086">
    <property type="term" value="P:methionine biosynthetic process"/>
    <property type="evidence" value="ECO:0007669"/>
    <property type="project" value="UniProtKB-KW"/>
</dbReference>
<keyword evidence="9" id="KW-0368">Histidine biosynthesis</keyword>
<dbReference type="GO" id="GO:0000105">
    <property type="term" value="P:L-histidine biosynthetic process"/>
    <property type="evidence" value="ECO:0007669"/>
    <property type="project" value="UniProtKB-KW"/>
</dbReference>
<protein>
    <submittedName>
        <fullName evidence="14">Uncharacterized protein</fullName>
    </submittedName>
</protein>
<comment type="subunit">
    <text evidence="2">Homodimer.</text>
</comment>
<sequence>MRRTAKLIDGKVIAAALRVAIKSDVQELTAKHGRPPALGLIMVGDRKDSALYVKNKRTACRKAGIRSENYLFDENASQDTILKQVEELNNDPTIDGILVQLPLPDTLDPRVIIDSIQPTKDVDGLHPFNAGELAMRHRYPYLVPCTAKGIIELLDAEQVPLEGKTAIVLGRSNLVGSPIGLLLQKRNATVIQCHSKSVDLPKYVQQADVVIAACGKPYLVRGSWLKPGAVVIDVGINFVRESSIDGVERYHGNANADGFKIVGDVCYDEALAVAGSITPVPGGVGPMTIAMLLHNVVSAFKRQVQNSTP</sequence>
<keyword evidence="8" id="KW-0560">Oxidoreductase</keyword>
<reference evidence="15" key="1">
    <citation type="journal article" date="2010" name="Genome Biol.">
        <title>Genome sequence of the necrotrophic plant pathogen Pythium ultimum reveals original pathogenicity mechanisms and effector repertoire.</title>
        <authorList>
            <person name="Levesque C.A."/>
            <person name="Brouwer H."/>
            <person name="Cano L."/>
            <person name="Hamilton J.P."/>
            <person name="Holt C."/>
            <person name="Huitema E."/>
            <person name="Raffaele S."/>
            <person name="Robideau G.P."/>
            <person name="Thines M."/>
            <person name="Win J."/>
            <person name="Zerillo M.M."/>
            <person name="Beakes G.W."/>
            <person name="Boore J.L."/>
            <person name="Busam D."/>
            <person name="Dumas B."/>
            <person name="Ferriera S."/>
            <person name="Fuerstenberg S.I."/>
            <person name="Gachon C.M."/>
            <person name="Gaulin E."/>
            <person name="Govers F."/>
            <person name="Grenville-Briggs L."/>
            <person name="Horner N."/>
            <person name="Hostetler J."/>
            <person name="Jiang R.H."/>
            <person name="Johnson J."/>
            <person name="Krajaejun T."/>
            <person name="Lin H."/>
            <person name="Meijer H.J."/>
            <person name="Moore B."/>
            <person name="Morris P."/>
            <person name="Phuntmart V."/>
            <person name="Puiu D."/>
            <person name="Shetty J."/>
            <person name="Stajich J.E."/>
            <person name="Tripathy S."/>
            <person name="Wawra S."/>
            <person name="van West P."/>
            <person name="Whitty B.R."/>
            <person name="Coutinho P.M."/>
            <person name="Henrissat B."/>
            <person name="Martin F."/>
            <person name="Thomas P.D."/>
            <person name="Tyler B.M."/>
            <person name="De Vries R.P."/>
            <person name="Kamoun S."/>
            <person name="Yandell M."/>
            <person name="Tisserat N."/>
            <person name="Buell C.R."/>
        </authorList>
    </citation>
    <scope>NUCLEOTIDE SEQUENCE</scope>
    <source>
        <strain evidence="15">DAOM:BR144</strain>
    </source>
</reference>
<keyword evidence="10" id="KW-0486">Methionine biosynthesis</keyword>
<dbReference type="AlphaFoldDB" id="K3WQ13"/>
<evidence type="ECO:0000256" key="3">
    <source>
        <dbReference type="ARBA" id="ARBA00022563"/>
    </source>
</evidence>
<dbReference type="Pfam" id="PF02882">
    <property type="entry name" value="THF_DHG_CYH_C"/>
    <property type="match status" value="1"/>
</dbReference>
<dbReference type="Proteomes" id="UP000019132">
    <property type="component" value="Unassembled WGS sequence"/>
</dbReference>
<dbReference type="FunFam" id="3.40.50.720:FF:000094">
    <property type="entry name" value="Bifunctional protein FolD"/>
    <property type="match status" value="1"/>
</dbReference>
<keyword evidence="11" id="KW-0511">Multifunctional enzyme</keyword>
<dbReference type="Gene3D" id="3.40.50.10860">
    <property type="entry name" value="Leucine Dehydrogenase, chain A, domain 1"/>
    <property type="match status" value="1"/>
</dbReference>
<evidence type="ECO:0000256" key="9">
    <source>
        <dbReference type="ARBA" id="ARBA00023102"/>
    </source>
</evidence>
<dbReference type="OMA" id="YGCMKML"/>
<dbReference type="InterPro" id="IPR036291">
    <property type="entry name" value="NAD(P)-bd_dom_sf"/>
</dbReference>
<proteinExistence type="inferred from homology"/>
<accession>K3WQ13</accession>
<dbReference type="PRINTS" id="PR00085">
    <property type="entry name" value="THFDHDRGNASE"/>
</dbReference>
<evidence type="ECO:0000256" key="7">
    <source>
        <dbReference type="ARBA" id="ARBA00022857"/>
    </source>
</evidence>
<dbReference type="InterPro" id="IPR000672">
    <property type="entry name" value="THF_DH/CycHdrlase"/>
</dbReference>
<evidence type="ECO:0000313" key="14">
    <source>
        <dbReference type="EnsemblProtists" id="PYU1_T007055"/>
    </source>
</evidence>
<reference evidence="15" key="2">
    <citation type="submission" date="2010-04" db="EMBL/GenBank/DDBJ databases">
        <authorList>
            <person name="Buell R."/>
            <person name="Hamilton J."/>
            <person name="Hostetler J."/>
        </authorList>
    </citation>
    <scope>NUCLEOTIDE SEQUENCE [LARGE SCALE GENOMIC DNA]</scope>
    <source>
        <strain evidence="15">DAOM:BR144</strain>
    </source>
</reference>
<dbReference type="SUPFAM" id="SSF53223">
    <property type="entry name" value="Aminoacid dehydrogenase-like, N-terminal domain"/>
    <property type="match status" value="1"/>
</dbReference>
<dbReference type="eggNOG" id="KOG0089">
    <property type="taxonomic scope" value="Eukaryota"/>
</dbReference>
<dbReference type="PROSITE" id="PS00767">
    <property type="entry name" value="THF_DHG_CYH_2"/>
    <property type="match status" value="1"/>
</dbReference>
<organism evidence="14 15">
    <name type="scientific">Globisporangium ultimum (strain ATCC 200006 / CBS 805.95 / DAOM BR144)</name>
    <name type="common">Pythium ultimum</name>
    <dbReference type="NCBI Taxonomy" id="431595"/>
    <lineage>
        <taxon>Eukaryota</taxon>
        <taxon>Sar</taxon>
        <taxon>Stramenopiles</taxon>
        <taxon>Oomycota</taxon>
        <taxon>Peronosporomycetes</taxon>
        <taxon>Pythiales</taxon>
        <taxon>Pythiaceae</taxon>
        <taxon>Globisporangium</taxon>
    </lineage>
</organism>